<dbReference type="InterPro" id="IPR051201">
    <property type="entry name" value="Chloro_Bact_Ser_Proteases"/>
</dbReference>
<dbReference type="GO" id="GO:0006508">
    <property type="term" value="P:proteolysis"/>
    <property type="evidence" value="ECO:0007669"/>
    <property type="project" value="UniProtKB-KW"/>
</dbReference>
<dbReference type="InterPro" id="IPR043504">
    <property type="entry name" value="Peptidase_S1_PA_chymotrypsin"/>
</dbReference>
<evidence type="ECO:0000256" key="2">
    <source>
        <dbReference type="ARBA" id="ARBA00022670"/>
    </source>
</evidence>
<dbReference type="FunFam" id="2.40.10.10:FF:000001">
    <property type="entry name" value="Periplasmic serine protease DegS"/>
    <property type="match status" value="1"/>
</dbReference>
<evidence type="ECO:0000256" key="5">
    <source>
        <dbReference type="SAM" id="Phobius"/>
    </source>
</evidence>
<keyword evidence="4" id="KW-0720">Serine protease</keyword>
<evidence type="ECO:0000259" key="6">
    <source>
        <dbReference type="PROSITE" id="PS50106"/>
    </source>
</evidence>
<accession>A0A1W1BNC3</accession>
<dbReference type="PRINTS" id="PR00834">
    <property type="entry name" value="PROTEASES2C"/>
</dbReference>
<dbReference type="Gene3D" id="2.40.10.10">
    <property type="entry name" value="Trypsin-like serine proteases"/>
    <property type="match status" value="2"/>
</dbReference>
<dbReference type="PROSITE" id="PS50106">
    <property type="entry name" value="PDZ"/>
    <property type="match status" value="1"/>
</dbReference>
<feature type="transmembrane region" description="Helical" evidence="5">
    <location>
        <begin position="7"/>
        <end position="24"/>
    </location>
</feature>
<keyword evidence="5" id="KW-1133">Transmembrane helix</keyword>
<dbReference type="SUPFAM" id="SSF50156">
    <property type="entry name" value="PDZ domain-like"/>
    <property type="match status" value="1"/>
</dbReference>
<evidence type="ECO:0000313" key="7">
    <source>
        <dbReference type="EMBL" id="SFV55039.1"/>
    </source>
</evidence>
<protein>
    <submittedName>
        <fullName evidence="7">HtrA protease/chaperone protein</fullName>
    </submittedName>
</protein>
<evidence type="ECO:0000256" key="1">
    <source>
        <dbReference type="ARBA" id="ARBA00010541"/>
    </source>
</evidence>
<dbReference type="InterPro" id="IPR009003">
    <property type="entry name" value="Peptidase_S1_PA"/>
</dbReference>
<proteinExistence type="inferred from homology"/>
<keyword evidence="5" id="KW-0812">Transmembrane</keyword>
<evidence type="ECO:0000256" key="3">
    <source>
        <dbReference type="ARBA" id="ARBA00022801"/>
    </source>
</evidence>
<dbReference type="EMBL" id="FPHN01000045">
    <property type="protein sequence ID" value="SFV55039.1"/>
    <property type="molecule type" value="Genomic_DNA"/>
</dbReference>
<evidence type="ECO:0000256" key="4">
    <source>
        <dbReference type="ARBA" id="ARBA00022825"/>
    </source>
</evidence>
<dbReference type="Pfam" id="PF13365">
    <property type="entry name" value="Trypsin_2"/>
    <property type="match status" value="1"/>
</dbReference>
<keyword evidence="2 7" id="KW-0645">Protease</keyword>
<keyword evidence="3" id="KW-0378">Hydrolase</keyword>
<reference evidence="7" key="1">
    <citation type="submission" date="2016-10" db="EMBL/GenBank/DDBJ databases">
        <authorList>
            <person name="de Groot N.N."/>
        </authorList>
    </citation>
    <scope>NUCLEOTIDE SEQUENCE</scope>
</reference>
<dbReference type="SUPFAM" id="SSF50494">
    <property type="entry name" value="Trypsin-like serine proteases"/>
    <property type="match status" value="1"/>
</dbReference>
<comment type="similarity">
    <text evidence="1">Belongs to the peptidase S1C family.</text>
</comment>
<dbReference type="InterPro" id="IPR001940">
    <property type="entry name" value="Peptidase_S1C"/>
</dbReference>
<dbReference type="SMART" id="SM00228">
    <property type="entry name" value="PDZ"/>
    <property type="match status" value="1"/>
</dbReference>
<name>A0A1W1BNC3_9ZZZZ</name>
<organism evidence="7">
    <name type="scientific">hydrothermal vent metagenome</name>
    <dbReference type="NCBI Taxonomy" id="652676"/>
    <lineage>
        <taxon>unclassified sequences</taxon>
        <taxon>metagenomes</taxon>
        <taxon>ecological metagenomes</taxon>
    </lineage>
</organism>
<dbReference type="InterPro" id="IPR001478">
    <property type="entry name" value="PDZ"/>
</dbReference>
<dbReference type="Gene3D" id="2.30.42.10">
    <property type="match status" value="1"/>
</dbReference>
<dbReference type="AlphaFoldDB" id="A0A1W1BNC3"/>
<sequence length="364" mass="39560">MNFYKRVLTYTLAVLVLMIVWRIIPFLEIMVSSTPKVVTPRGELSPLEKNSVELFEKSKDSVVFITTQSQVIDYWSRSVMDVPQGTGSGFIWDEFGHIVTNFHVIQDASSATIRLSNGVDYQASLVGADPSHDLAVLKIDAPSLSLKPMPIGESKNLKVGQLVYAIGNPFGLDWTMTTGIISALNRVIDGVDGSKIKEAIQTDASINPGNSGGPLLDSARRVIGVNTSIYSPSGASAGIGFAIPIDLVNQVVTQLISHGKYIRPSIGIEVDERMNRLIYQRYGIEGIVVLGVTKGSGAYKAGLKSAKIYRDGSVELGDVIVKIENQKVSSIRELNEILDNKKRGDIINVTLLRNGGLFVVKIKL</sequence>
<keyword evidence="5" id="KW-0472">Membrane</keyword>
<feature type="domain" description="PDZ" evidence="6">
    <location>
        <begin position="250"/>
        <end position="355"/>
    </location>
</feature>
<dbReference type="InterPro" id="IPR036034">
    <property type="entry name" value="PDZ_sf"/>
</dbReference>
<dbReference type="Pfam" id="PF13180">
    <property type="entry name" value="PDZ_2"/>
    <property type="match status" value="1"/>
</dbReference>
<gene>
    <name evidence="7" type="ORF">MNB_SV-14-1678</name>
</gene>
<dbReference type="GO" id="GO:0004252">
    <property type="term" value="F:serine-type endopeptidase activity"/>
    <property type="evidence" value="ECO:0007669"/>
    <property type="project" value="InterPro"/>
</dbReference>
<dbReference type="PANTHER" id="PTHR43343:SF3">
    <property type="entry name" value="PROTEASE DO-LIKE 8, CHLOROPLASTIC"/>
    <property type="match status" value="1"/>
</dbReference>
<dbReference type="PANTHER" id="PTHR43343">
    <property type="entry name" value="PEPTIDASE S12"/>
    <property type="match status" value="1"/>
</dbReference>